<keyword evidence="2" id="KW-1185">Reference proteome</keyword>
<dbReference type="EMBL" id="ML120354">
    <property type="protein sequence ID" value="RPB05205.1"/>
    <property type="molecule type" value="Genomic_DNA"/>
</dbReference>
<organism evidence="1 2">
    <name type="scientific">Choiromyces venosus 120613-1</name>
    <dbReference type="NCBI Taxonomy" id="1336337"/>
    <lineage>
        <taxon>Eukaryota</taxon>
        <taxon>Fungi</taxon>
        <taxon>Dikarya</taxon>
        <taxon>Ascomycota</taxon>
        <taxon>Pezizomycotina</taxon>
        <taxon>Pezizomycetes</taxon>
        <taxon>Pezizales</taxon>
        <taxon>Tuberaceae</taxon>
        <taxon>Choiromyces</taxon>
    </lineage>
</organism>
<reference evidence="1 2" key="1">
    <citation type="journal article" date="2018" name="Nat. Ecol. Evol.">
        <title>Pezizomycetes genomes reveal the molecular basis of ectomycorrhizal truffle lifestyle.</title>
        <authorList>
            <person name="Murat C."/>
            <person name="Payen T."/>
            <person name="Noel B."/>
            <person name="Kuo A."/>
            <person name="Morin E."/>
            <person name="Chen J."/>
            <person name="Kohler A."/>
            <person name="Krizsan K."/>
            <person name="Balestrini R."/>
            <person name="Da Silva C."/>
            <person name="Montanini B."/>
            <person name="Hainaut M."/>
            <person name="Levati E."/>
            <person name="Barry K.W."/>
            <person name="Belfiori B."/>
            <person name="Cichocki N."/>
            <person name="Clum A."/>
            <person name="Dockter R.B."/>
            <person name="Fauchery L."/>
            <person name="Guy J."/>
            <person name="Iotti M."/>
            <person name="Le Tacon F."/>
            <person name="Lindquist E.A."/>
            <person name="Lipzen A."/>
            <person name="Malagnac F."/>
            <person name="Mello A."/>
            <person name="Molinier V."/>
            <person name="Miyauchi S."/>
            <person name="Poulain J."/>
            <person name="Riccioni C."/>
            <person name="Rubini A."/>
            <person name="Sitrit Y."/>
            <person name="Splivallo R."/>
            <person name="Traeger S."/>
            <person name="Wang M."/>
            <person name="Zifcakova L."/>
            <person name="Wipf D."/>
            <person name="Zambonelli A."/>
            <person name="Paolocci F."/>
            <person name="Nowrousian M."/>
            <person name="Ottonello S."/>
            <person name="Baldrian P."/>
            <person name="Spatafora J.W."/>
            <person name="Henrissat B."/>
            <person name="Nagy L.G."/>
            <person name="Aury J.M."/>
            <person name="Wincker P."/>
            <person name="Grigoriev I.V."/>
            <person name="Bonfante P."/>
            <person name="Martin F.M."/>
        </authorList>
    </citation>
    <scope>NUCLEOTIDE SEQUENCE [LARGE SCALE GENOMIC DNA]</scope>
    <source>
        <strain evidence="1 2">120613-1</strain>
    </source>
</reference>
<accession>A0A3N4KH67</accession>
<dbReference type="Proteomes" id="UP000276215">
    <property type="component" value="Unassembled WGS sequence"/>
</dbReference>
<dbReference type="AlphaFoldDB" id="A0A3N4KH67"/>
<evidence type="ECO:0000313" key="2">
    <source>
        <dbReference type="Proteomes" id="UP000276215"/>
    </source>
</evidence>
<sequence length="58" mass="6834">MSLFLYLSISFLYPRGLPPLTNTTPTLLYKSLKFRYPRLKLYSRGRIEAGHFVWELAP</sequence>
<gene>
    <name evidence="1" type="ORF">L873DRAFT_1798192</name>
</gene>
<proteinExistence type="predicted"/>
<name>A0A3N4KH67_9PEZI</name>
<protein>
    <submittedName>
        <fullName evidence="1">Uncharacterized protein</fullName>
    </submittedName>
</protein>
<evidence type="ECO:0000313" key="1">
    <source>
        <dbReference type="EMBL" id="RPB05205.1"/>
    </source>
</evidence>